<keyword evidence="1 8" id="KW-0963">Cytoplasm</keyword>
<feature type="binding site" evidence="8">
    <location>
        <begin position="180"/>
        <end position="181"/>
    </location>
    <ligand>
        <name>ATP</name>
        <dbReference type="ChEBI" id="CHEBI:30616"/>
    </ligand>
</feature>
<dbReference type="Proteomes" id="UP000760668">
    <property type="component" value="Unassembled WGS sequence"/>
</dbReference>
<dbReference type="InterPro" id="IPR041739">
    <property type="entry name" value="G5K_ProB"/>
</dbReference>
<dbReference type="RefSeq" id="WP_294536521.1">
    <property type="nucleotide sequence ID" value="NZ_DYUC01000097.1"/>
</dbReference>
<feature type="binding site" evidence="8">
    <location>
        <position position="142"/>
    </location>
    <ligand>
        <name>substrate</name>
    </ligand>
</feature>
<gene>
    <name evidence="8 10" type="primary">proB</name>
    <name evidence="10" type="ORF">K8V01_09730</name>
</gene>
<dbReference type="GO" id="GO:0005829">
    <property type="term" value="C:cytosol"/>
    <property type="evidence" value="ECO:0007669"/>
    <property type="project" value="TreeGrafter"/>
</dbReference>
<reference evidence="10" key="2">
    <citation type="submission" date="2021-09" db="EMBL/GenBank/DDBJ databases">
        <authorList>
            <person name="Gilroy R."/>
        </authorList>
    </citation>
    <scope>NUCLEOTIDE SEQUENCE</scope>
    <source>
        <strain evidence="10">CHK179-5677</strain>
    </source>
</reference>
<dbReference type="InterPro" id="IPR001057">
    <property type="entry name" value="Glu/AcGlu_kinase"/>
</dbReference>
<dbReference type="HAMAP" id="MF_00456">
    <property type="entry name" value="ProB"/>
    <property type="match status" value="1"/>
</dbReference>
<evidence type="ECO:0000256" key="6">
    <source>
        <dbReference type="ARBA" id="ARBA00022777"/>
    </source>
</evidence>
<dbReference type="EMBL" id="DYUC01000097">
    <property type="protein sequence ID" value="HJG87284.1"/>
    <property type="molecule type" value="Genomic_DNA"/>
</dbReference>
<evidence type="ECO:0000256" key="3">
    <source>
        <dbReference type="ARBA" id="ARBA00022650"/>
    </source>
</evidence>
<comment type="function">
    <text evidence="8">Catalyzes the transfer of a phosphate group to glutamate to form L-glutamate 5-phosphate.</text>
</comment>
<keyword evidence="6 8" id="KW-0418">Kinase</keyword>
<comment type="catalytic activity">
    <reaction evidence="8">
        <text>L-glutamate + ATP = L-glutamyl 5-phosphate + ADP</text>
        <dbReference type="Rhea" id="RHEA:14877"/>
        <dbReference type="ChEBI" id="CHEBI:29985"/>
        <dbReference type="ChEBI" id="CHEBI:30616"/>
        <dbReference type="ChEBI" id="CHEBI:58274"/>
        <dbReference type="ChEBI" id="CHEBI:456216"/>
        <dbReference type="EC" id="2.7.2.11"/>
    </reaction>
</comment>
<dbReference type="GO" id="GO:0004349">
    <property type="term" value="F:glutamate 5-kinase activity"/>
    <property type="evidence" value="ECO:0007669"/>
    <property type="project" value="UniProtKB-UniRule"/>
</dbReference>
<comment type="pathway">
    <text evidence="8">Amino-acid biosynthesis; L-proline biosynthesis; L-glutamate 5-semialdehyde from L-glutamate: step 1/2.</text>
</comment>
<dbReference type="PANTHER" id="PTHR43654:SF1">
    <property type="entry name" value="ISOPENTENYL PHOSPHATE KINASE"/>
    <property type="match status" value="1"/>
</dbReference>
<dbReference type="PRINTS" id="PR00474">
    <property type="entry name" value="GLU5KINASE"/>
</dbReference>
<dbReference type="InterPro" id="IPR019797">
    <property type="entry name" value="Glutamate_5-kinase_CS"/>
</dbReference>
<dbReference type="InterPro" id="IPR005715">
    <property type="entry name" value="Glu_5kinase/COase_Synthase"/>
</dbReference>
<dbReference type="CDD" id="cd04242">
    <property type="entry name" value="AAK_G5K_ProB"/>
    <property type="match status" value="1"/>
</dbReference>
<feature type="binding site" evidence="8">
    <location>
        <begin position="222"/>
        <end position="228"/>
    </location>
    <ligand>
        <name>ATP</name>
        <dbReference type="ChEBI" id="CHEBI:30616"/>
    </ligand>
</feature>
<evidence type="ECO:0000256" key="8">
    <source>
        <dbReference type="HAMAP-Rule" id="MF_00456"/>
    </source>
</evidence>
<evidence type="ECO:0000313" key="11">
    <source>
        <dbReference type="Proteomes" id="UP000760668"/>
    </source>
</evidence>
<organism evidence="10 11">
    <name type="scientific">Pseudoflavonifractor capillosus</name>
    <dbReference type="NCBI Taxonomy" id="106588"/>
    <lineage>
        <taxon>Bacteria</taxon>
        <taxon>Bacillati</taxon>
        <taxon>Bacillota</taxon>
        <taxon>Clostridia</taxon>
        <taxon>Eubacteriales</taxon>
        <taxon>Oscillospiraceae</taxon>
        <taxon>Pseudoflavonifractor</taxon>
    </lineage>
</organism>
<keyword evidence="2 8" id="KW-0028">Amino-acid biosynthesis</keyword>
<reference evidence="10" key="1">
    <citation type="journal article" date="2021" name="PeerJ">
        <title>Extensive microbial diversity within the chicken gut microbiome revealed by metagenomics and culture.</title>
        <authorList>
            <person name="Gilroy R."/>
            <person name="Ravi A."/>
            <person name="Getino M."/>
            <person name="Pursley I."/>
            <person name="Horton D.L."/>
            <person name="Alikhan N.F."/>
            <person name="Baker D."/>
            <person name="Gharbi K."/>
            <person name="Hall N."/>
            <person name="Watson M."/>
            <person name="Adriaenssens E.M."/>
            <person name="Foster-Nyarko E."/>
            <person name="Jarju S."/>
            <person name="Secka A."/>
            <person name="Antonio M."/>
            <person name="Oren A."/>
            <person name="Chaudhuri R.R."/>
            <person name="La Ragione R."/>
            <person name="Hildebrand F."/>
            <person name="Pallen M.J."/>
        </authorList>
    </citation>
    <scope>NUCLEOTIDE SEQUENCE</scope>
    <source>
        <strain evidence="10">CHK179-5677</strain>
    </source>
</reference>
<protein>
    <recommendedName>
        <fullName evidence="8">Glutamate 5-kinase</fullName>
        <ecNumber evidence="8">2.7.2.11</ecNumber>
    </recommendedName>
    <alternativeName>
        <fullName evidence="8">Gamma-glutamyl kinase</fullName>
        <shortName evidence="8">GK</shortName>
    </alternativeName>
</protein>
<sequence length="273" mass="29002">MNVETQTQRLRIVVKVGTSSLTHDTGRLNLHNMDRLARTLSDLEGMGHEIVLVSSGAIGVGATKLGLKERPKELRMKQAAAAVGQCAIMHLYDKLFGEYNRMVAQILLTGEDVDAPVRAEHLHNTFESLLELGVIPVVNENDSVSSAEIETGKCKVLGDNDTLSAIVARLVGADLLVLLSDIDGLYDADPHSSPDAKLIHHVDAVTPELRAMAGGAGTWRGTGGMQTKLNAAEIAMAAGVDMVITNGARVEDLYGIVAGEDIGTRFSAGKQGQ</sequence>
<dbReference type="InterPro" id="IPR001048">
    <property type="entry name" value="Asp/Glu/Uridylate_kinase"/>
</dbReference>
<dbReference type="PROSITE" id="PS00902">
    <property type="entry name" value="GLUTAMATE_5_KINASE"/>
    <property type="match status" value="1"/>
</dbReference>
<keyword evidence="5 8" id="KW-0547">Nucleotide-binding</keyword>
<evidence type="ECO:0000313" key="10">
    <source>
        <dbReference type="EMBL" id="HJG87284.1"/>
    </source>
</evidence>
<feature type="binding site" evidence="8">
    <location>
        <position position="55"/>
    </location>
    <ligand>
        <name>substrate</name>
    </ligand>
</feature>
<dbReference type="NCBIfam" id="TIGR01027">
    <property type="entry name" value="proB"/>
    <property type="match status" value="1"/>
</dbReference>
<evidence type="ECO:0000256" key="7">
    <source>
        <dbReference type="ARBA" id="ARBA00022840"/>
    </source>
</evidence>
<evidence type="ECO:0000256" key="5">
    <source>
        <dbReference type="ARBA" id="ARBA00022741"/>
    </source>
</evidence>
<name>A0A921MMS3_9FIRM</name>
<evidence type="ECO:0000256" key="4">
    <source>
        <dbReference type="ARBA" id="ARBA00022679"/>
    </source>
</evidence>
<dbReference type="FunFam" id="3.40.1160.10:FF:000018">
    <property type="entry name" value="Glutamate 5-kinase"/>
    <property type="match status" value="1"/>
</dbReference>
<dbReference type="Pfam" id="PF00696">
    <property type="entry name" value="AA_kinase"/>
    <property type="match status" value="1"/>
</dbReference>
<evidence type="ECO:0000259" key="9">
    <source>
        <dbReference type="Pfam" id="PF00696"/>
    </source>
</evidence>
<keyword evidence="4 8" id="KW-0808">Transferase</keyword>
<evidence type="ECO:0000256" key="2">
    <source>
        <dbReference type="ARBA" id="ARBA00022605"/>
    </source>
</evidence>
<dbReference type="PANTHER" id="PTHR43654">
    <property type="entry name" value="GLUTAMATE 5-KINASE"/>
    <property type="match status" value="1"/>
</dbReference>
<comment type="caution">
    <text evidence="10">The sequence shown here is derived from an EMBL/GenBank/DDBJ whole genome shotgun (WGS) entry which is preliminary data.</text>
</comment>
<dbReference type="Gene3D" id="3.40.1160.10">
    <property type="entry name" value="Acetylglutamate kinase-like"/>
    <property type="match status" value="1"/>
</dbReference>
<keyword evidence="7 8" id="KW-0067">ATP-binding</keyword>
<comment type="subcellular location">
    <subcellularLocation>
        <location evidence="8">Cytoplasm</location>
    </subcellularLocation>
</comment>
<dbReference type="GO" id="GO:0005524">
    <property type="term" value="F:ATP binding"/>
    <property type="evidence" value="ECO:0007669"/>
    <property type="project" value="UniProtKB-KW"/>
</dbReference>
<dbReference type="InterPro" id="IPR036393">
    <property type="entry name" value="AceGlu_kinase-like_sf"/>
</dbReference>
<feature type="domain" description="Aspartate/glutamate/uridylate kinase" evidence="9">
    <location>
        <begin position="11"/>
        <end position="246"/>
    </location>
</feature>
<evidence type="ECO:0000256" key="1">
    <source>
        <dbReference type="ARBA" id="ARBA00022490"/>
    </source>
</evidence>
<dbReference type="PIRSF" id="PIRSF000729">
    <property type="entry name" value="GK"/>
    <property type="match status" value="1"/>
</dbReference>
<accession>A0A921MMS3</accession>
<dbReference type="InterPro" id="IPR011529">
    <property type="entry name" value="Glu_5kinase"/>
</dbReference>
<dbReference type="GO" id="GO:0055129">
    <property type="term" value="P:L-proline biosynthetic process"/>
    <property type="evidence" value="ECO:0007669"/>
    <property type="project" value="UniProtKB-UniRule"/>
</dbReference>
<keyword evidence="3 8" id="KW-0641">Proline biosynthesis</keyword>
<dbReference type="SUPFAM" id="SSF53633">
    <property type="entry name" value="Carbamate kinase-like"/>
    <property type="match status" value="1"/>
</dbReference>
<dbReference type="AlphaFoldDB" id="A0A921MMS3"/>
<feature type="binding site" evidence="8">
    <location>
        <position position="160"/>
    </location>
    <ligand>
        <name>substrate</name>
    </ligand>
</feature>
<proteinExistence type="inferred from homology"/>
<dbReference type="EC" id="2.7.2.11" evidence="8"/>
<feature type="binding site" evidence="8">
    <location>
        <position position="15"/>
    </location>
    <ligand>
        <name>ATP</name>
        <dbReference type="ChEBI" id="CHEBI:30616"/>
    </ligand>
</feature>
<comment type="similarity">
    <text evidence="8">Belongs to the glutamate 5-kinase family.</text>
</comment>